<feature type="transmembrane region" description="Helical" evidence="1">
    <location>
        <begin position="20"/>
        <end position="37"/>
    </location>
</feature>
<comment type="caution">
    <text evidence="2">The sequence shown here is derived from an EMBL/GenBank/DDBJ whole genome shotgun (WGS) entry which is preliminary data.</text>
</comment>
<accession>A0A830I0E6</accession>
<dbReference type="EMBL" id="BNJQ01000040">
    <property type="protein sequence ID" value="GHP12345.1"/>
    <property type="molecule type" value="Genomic_DNA"/>
</dbReference>
<organism evidence="2 3">
    <name type="scientific">Pycnococcus provasolii</name>
    <dbReference type="NCBI Taxonomy" id="41880"/>
    <lineage>
        <taxon>Eukaryota</taxon>
        <taxon>Viridiplantae</taxon>
        <taxon>Chlorophyta</taxon>
        <taxon>Pseudoscourfieldiophyceae</taxon>
        <taxon>Pseudoscourfieldiales</taxon>
        <taxon>Pycnococcaceae</taxon>
        <taxon>Pycnococcus</taxon>
    </lineage>
</organism>
<dbReference type="Proteomes" id="UP000660262">
    <property type="component" value="Unassembled WGS sequence"/>
</dbReference>
<proteinExistence type="predicted"/>
<keyword evidence="1" id="KW-1133">Transmembrane helix</keyword>
<gene>
    <name evidence="2" type="ORF">PPROV_001107300</name>
</gene>
<evidence type="ECO:0000256" key="1">
    <source>
        <dbReference type="SAM" id="Phobius"/>
    </source>
</evidence>
<name>A0A830I0E6_9CHLO</name>
<evidence type="ECO:0000313" key="2">
    <source>
        <dbReference type="EMBL" id="GHP12345.1"/>
    </source>
</evidence>
<protein>
    <submittedName>
        <fullName evidence="2">Uncharacterized protein</fullName>
    </submittedName>
</protein>
<evidence type="ECO:0000313" key="3">
    <source>
        <dbReference type="Proteomes" id="UP000660262"/>
    </source>
</evidence>
<dbReference type="AlphaFoldDB" id="A0A830I0E6"/>
<reference evidence="2" key="1">
    <citation type="submission" date="2020-10" db="EMBL/GenBank/DDBJ databases">
        <title>Unveiling of a novel bifunctional photoreceptor, Dualchrome1, isolated from a cosmopolitan green alga.</title>
        <authorList>
            <person name="Suzuki S."/>
            <person name="Kawachi M."/>
        </authorList>
    </citation>
    <scope>NUCLEOTIDE SEQUENCE</scope>
    <source>
        <strain evidence="2">NIES 2893</strain>
    </source>
</reference>
<sequence length="178" mass="19653">MAKVRFRTASITRRAVGHRLAAAFAFAVLFSVLLLIASDTGRGLLAVLCPVHLSFTHLPWWLTRTLYQKDGKPAYDADELARRWTSMREDAPAAPSKNVTSICNEHSNVVSFNALVKRRMRVERRDEVASLCDKAASRLVALESGAQLVPVTYVGSDCDALPNISSQRRPCTLDAARL</sequence>
<keyword evidence="1" id="KW-0472">Membrane</keyword>
<keyword evidence="3" id="KW-1185">Reference proteome</keyword>
<keyword evidence="1" id="KW-0812">Transmembrane</keyword>